<evidence type="ECO:0000313" key="3">
    <source>
        <dbReference type="Proteomes" id="UP000327157"/>
    </source>
</evidence>
<dbReference type="AlphaFoldDB" id="A0A5N5HME2"/>
<evidence type="ECO:0000313" key="2">
    <source>
        <dbReference type="EMBL" id="KAB2628788.1"/>
    </source>
</evidence>
<organism evidence="2 3">
    <name type="scientific">Pyrus ussuriensis x Pyrus communis</name>
    <dbReference type="NCBI Taxonomy" id="2448454"/>
    <lineage>
        <taxon>Eukaryota</taxon>
        <taxon>Viridiplantae</taxon>
        <taxon>Streptophyta</taxon>
        <taxon>Embryophyta</taxon>
        <taxon>Tracheophyta</taxon>
        <taxon>Spermatophyta</taxon>
        <taxon>Magnoliopsida</taxon>
        <taxon>eudicotyledons</taxon>
        <taxon>Gunneridae</taxon>
        <taxon>Pentapetalae</taxon>
        <taxon>rosids</taxon>
        <taxon>fabids</taxon>
        <taxon>Rosales</taxon>
        <taxon>Rosaceae</taxon>
        <taxon>Amygdaloideae</taxon>
        <taxon>Maleae</taxon>
        <taxon>Pyrus</taxon>
    </lineage>
</organism>
<sequence>MPNITANTIGIAGTSTHSKLAGTNAASNSLHFTTAEAKPQSQGLNPVKAEAKPQSQQGLNPAKTYHIGLSGSTTKAPMIAKNYTEAY</sequence>
<dbReference type="Proteomes" id="UP000327157">
    <property type="component" value="Chromosome 8"/>
</dbReference>
<reference evidence="3" key="2">
    <citation type="submission" date="2019-10" db="EMBL/GenBank/DDBJ databases">
        <title>A de novo genome assembly of a pear dwarfing rootstock.</title>
        <authorList>
            <person name="Wang F."/>
            <person name="Wang J."/>
            <person name="Li S."/>
            <person name="Zhang Y."/>
            <person name="Fang M."/>
            <person name="Ma L."/>
            <person name="Zhao Y."/>
            <person name="Jiang S."/>
        </authorList>
    </citation>
    <scope>NUCLEOTIDE SEQUENCE [LARGE SCALE GENOMIC DNA]</scope>
</reference>
<proteinExistence type="predicted"/>
<dbReference type="EMBL" id="SMOL01000148">
    <property type="protein sequence ID" value="KAB2628788.1"/>
    <property type="molecule type" value="Genomic_DNA"/>
</dbReference>
<comment type="caution">
    <text evidence="2">The sequence shown here is derived from an EMBL/GenBank/DDBJ whole genome shotgun (WGS) entry which is preliminary data.</text>
</comment>
<evidence type="ECO:0000256" key="1">
    <source>
        <dbReference type="SAM" id="MobiDB-lite"/>
    </source>
</evidence>
<protein>
    <submittedName>
        <fullName evidence="2">Uncharacterized protein</fullName>
    </submittedName>
</protein>
<gene>
    <name evidence="2" type="ORF">D8674_033583</name>
</gene>
<keyword evidence="3" id="KW-1185">Reference proteome</keyword>
<reference evidence="2 3" key="1">
    <citation type="submission" date="2019-09" db="EMBL/GenBank/DDBJ databases">
        <authorList>
            <person name="Ou C."/>
        </authorList>
    </citation>
    <scope>NUCLEOTIDE SEQUENCE [LARGE SCALE GENOMIC DNA]</scope>
    <source>
        <strain evidence="2">S2</strain>
        <tissue evidence="2">Leaf</tissue>
    </source>
</reference>
<accession>A0A5N5HME2</accession>
<name>A0A5N5HME2_9ROSA</name>
<dbReference type="OrthoDB" id="608866at2759"/>
<feature type="region of interest" description="Disordered" evidence="1">
    <location>
        <begin position="35"/>
        <end position="67"/>
    </location>
</feature>
<reference evidence="2 3" key="3">
    <citation type="submission" date="2019-11" db="EMBL/GenBank/DDBJ databases">
        <title>A de novo genome assembly of a pear dwarfing rootstock.</title>
        <authorList>
            <person name="Wang F."/>
            <person name="Wang J."/>
            <person name="Li S."/>
            <person name="Zhang Y."/>
            <person name="Fang M."/>
            <person name="Ma L."/>
            <person name="Zhao Y."/>
            <person name="Jiang S."/>
        </authorList>
    </citation>
    <scope>NUCLEOTIDE SEQUENCE [LARGE SCALE GENOMIC DNA]</scope>
    <source>
        <strain evidence="2">S2</strain>
        <tissue evidence="2">Leaf</tissue>
    </source>
</reference>